<dbReference type="PANTHER" id="PTHR30508">
    <property type="entry name" value="FES CLUSTER ASSEMBLY PROTEIN SUF"/>
    <property type="match status" value="1"/>
</dbReference>
<dbReference type="InterPro" id="IPR037284">
    <property type="entry name" value="SUF_FeS_clus_asmbl_SufBD_sf"/>
</dbReference>
<proteinExistence type="inferred from homology"/>
<feature type="domain" description="SUF system FeS cluster assembly SufBD core" evidence="2">
    <location>
        <begin position="181"/>
        <end position="414"/>
    </location>
</feature>
<reference evidence="5" key="1">
    <citation type="journal article" date="2019" name="Int. J. Syst. Evol. Microbiol.">
        <title>The Global Catalogue of Microorganisms (GCM) 10K type strain sequencing project: providing services to taxonomists for standard genome sequencing and annotation.</title>
        <authorList>
            <consortium name="The Broad Institute Genomics Platform"/>
            <consortium name="The Broad Institute Genome Sequencing Center for Infectious Disease"/>
            <person name="Wu L."/>
            <person name="Ma J."/>
        </authorList>
    </citation>
    <scope>NUCLEOTIDE SEQUENCE [LARGE SCALE GENOMIC DNA]</scope>
    <source>
        <strain evidence="5">CGMCC 1.15474</strain>
    </source>
</reference>
<accession>A0ABW5C0F7</accession>
<feature type="domain" description="SUF system FeS cluster assembly SufBD N-terminal" evidence="3">
    <location>
        <begin position="28"/>
        <end position="177"/>
    </location>
</feature>
<dbReference type="SUPFAM" id="SSF101960">
    <property type="entry name" value="Stabilizer of iron transporter SufD"/>
    <property type="match status" value="1"/>
</dbReference>
<dbReference type="Pfam" id="PF01458">
    <property type="entry name" value="SUFBD_core"/>
    <property type="match status" value="1"/>
</dbReference>
<dbReference type="InterPro" id="IPR045595">
    <property type="entry name" value="SufBD_N"/>
</dbReference>
<evidence type="ECO:0000259" key="2">
    <source>
        <dbReference type="Pfam" id="PF01458"/>
    </source>
</evidence>
<evidence type="ECO:0000259" key="3">
    <source>
        <dbReference type="Pfam" id="PF19295"/>
    </source>
</evidence>
<evidence type="ECO:0000313" key="4">
    <source>
        <dbReference type="EMBL" id="MFD2215932.1"/>
    </source>
</evidence>
<evidence type="ECO:0000313" key="5">
    <source>
        <dbReference type="Proteomes" id="UP001597318"/>
    </source>
</evidence>
<comment type="caution">
    <text evidence="4">The sequence shown here is derived from an EMBL/GenBank/DDBJ whole genome shotgun (WGS) entry which is preliminary data.</text>
</comment>
<gene>
    <name evidence="4" type="primary">sufD</name>
    <name evidence="4" type="ORF">ACFSKK_19790</name>
</gene>
<dbReference type="Proteomes" id="UP001597318">
    <property type="component" value="Unassembled WGS sequence"/>
</dbReference>
<protein>
    <submittedName>
        <fullName evidence="4">Fe-S cluster assembly protein SufD</fullName>
    </submittedName>
</protein>
<sequence length="440" mass="48617">MVRGTKTMETLTINQDYVSSYSKQLGEPDWLTDLRLQAFAKLEDLPMPKPDKTKIDKWNFTNFKEHTVESAKLDSLADLHEDVKSLIDLESTTKNLYVQVNNTAAYTSLSSELKDKGVILTDIHTAAKEHSDLLKKYFMTDGVKVDEHRLTALHAALHNGGVFVYVPKNVEVAEPIQSVFVHDNPNTTLFNHVIVVADDNSSVTYVENYISTVQNVEGVFNIISEVFANTNARVTYGAVDTLAEGVTTYVNRRGVAGRDSRIEWALGLMNDGNTISENVTNLMGDGSFGDTKTVVVGRGEQKQNFTTKVVHFGKHSEGYILKHGVMKDSASSIFNGIGKIEHGASKSNAEQESRVLMLSEKARGDANPILLIDEDDVTAGHAASVGRVDPIQLYYLMSRGIPKVEAERLVIHGFLAPVVNELPIEGVKKQLVEVIERKVK</sequence>
<dbReference type="InterPro" id="IPR055346">
    <property type="entry name" value="Fe-S_cluster_assembly_SufBD"/>
</dbReference>
<evidence type="ECO:0000256" key="1">
    <source>
        <dbReference type="ARBA" id="ARBA00043967"/>
    </source>
</evidence>
<dbReference type="RefSeq" id="WP_379053073.1">
    <property type="nucleotide sequence ID" value="NZ_CP095550.1"/>
</dbReference>
<keyword evidence="5" id="KW-1185">Reference proteome</keyword>
<dbReference type="NCBIfam" id="TIGR01981">
    <property type="entry name" value="sufD"/>
    <property type="match status" value="1"/>
</dbReference>
<name>A0ABW5C0F7_9BACI</name>
<organism evidence="4 5">
    <name type="scientific">Metabacillus endolithicus</name>
    <dbReference type="NCBI Taxonomy" id="1535204"/>
    <lineage>
        <taxon>Bacteria</taxon>
        <taxon>Bacillati</taxon>
        <taxon>Bacillota</taxon>
        <taxon>Bacilli</taxon>
        <taxon>Bacillales</taxon>
        <taxon>Bacillaceae</taxon>
        <taxon>Metabacillus</taxon>
    </lineage>
</organism>
<dbReference type="Pfam" id="PF19295">
    <property type="entry name" value="SufBD_N"/>
    <property type="match status" value="1"/>
</dbReference>
<dbReference type="InterPro" id="IPR011542">
    <property type="entry name" value="SUF_FeS_clus_asmbl_SufD"/>
</dbReference>
<dbReference type="PANTHER" id="PTHR30508:SF1">
    <property type="entry name" value="UPF0051 PROTEIN ABCI8, CHLOROPLASTIC-RELATED"/>
    <property type="match status" value="1"/>
</dbReference>
<dbReference type="EMBL" id="JBHUIK010000005">
    <property type="protein sequence ID" value="MFD2215932.1"/>
    <property type="molecule type" value="Genomic_DNA"/>
</dbReference>
<dbReference type="InterPro" id="IPR000825">
    <property type="entry name" value="SUF_FeS_clus_asmbl_SufBD_core"/>
</dbReference>
<comment type="similarity">
    <text evidence="1">Belongs to the iron-sulfur cluster assembly SufBD family.</text>
</comment>